<evidence type="ECO:0000313" key="2">
    <source>
        <dbReference type="Proteomes" id="UP000034845"/>
    </source>
</evidence>
<dbReference type="AlphaFoldDB" id="A0A0G0MEP5"/>
<accession>A0A0G0MEP5</accession>
<gene>
    <name evidence="1" type="ORF">UT29_C0001G0029</name>
</gene>
<evidence type="ECO:0000313" key="1">
    <source>
        <dbReference type="EMBL" id="KKR02549.1"/>
    </source>
</evidence>
<dbReference type="EMBL" id="LBWF01000001">
    <property type="protein sequence ID" value="KKR02549.1"/>
    <property type="molecule type" value="Genomic_DNA"/>
</dbReference>
<dbReference type="Proteomes" id="UP000034845">
    <property type="component" value="Unassembled WGS sequence"/>
</dbReference>
<organism evidence="1 2">
    <name type="scientific">Yanofskybacteria sp. (strain GW2011_GWA1_39_13)</name>
    <dbReference type="NCBI Taxonomy" id="1619019"/>
    <lineage>
        <taxon>Bacteria</taxon>
        <taxon>Candidatus Yanofskyibacteriota</taxon>
    </lineage>
</organism>
<reference evidence="1 2" key="1">
    <citation type="journal article" date="2015" name="Nature">
        <title>rRNA introns, odd ribosomes, and small enigmatic genomes across a large radiation of phyla.</title>
        <authorList>
            <person name="Brown C.T."/>
            <person name="Hug L.A."/>
            <person name="Thomas B.C."/>
            <person name="Sharon I."/>
            <person name="Castelle C.J."/>
            <person name="Singh A."/>
            <person name="Wilkins M.J."/>
            <person name="Williams K.H."/>
            <person name="Banfield J.F."/>
        </authorList>
    </citation>
    <scope>NUCLEOTIDE SEQUENCE [LARGE SCALE GENOMIC DNA]</scope>
    <source>
        <strain evidence="2">GW2011_GWA1_39_13</strain>
    </source>
</reference>
<comment type="caution">
    <text evidence="1">The sequence shown here is derived from an EMBL/GenBank/DDBJ whole genome shotgun (WGS) entry which is preliminary data.</text>
</comment>
<sequence length="167" mass="19329">MSVTPRLEDFDHTIHDSRGIVGVKDGIEYPVSKEEWDKAHPEHRNTGCKECTFVQDKDTLLTFIVPREAKEGATKEPKDCGIFTMPGWTGHSHFYLFKCVECGKVTVDYPHGYHGPYWYLRCDDCECTFDLSSSKFRSIYKDNNGFVPKFIEEIGGWLKRQLALLRR</sequence>
<proteinExistence type="predicted"/>
<protein>
    <submittedName>
        <fullName evidence="1">Uncharacterized protein</fullName>
    </submittedName>
</protein>
<name>A0A0G0MEP5_YANXG</name>